<dbReference type="GO" id="GO:0016279">
    <property type="term" value="F:protein-lysine N-methyltransferase activity"/>
    <property type="evidence" value="ECO:0007669"/>
    <property type="project" value="TreeGrafter"/>
</dbReference>
<dbReference type="PROSITE" id="PS50280">
    <property type="entry name" value="SET"/>
    <property type="match status" value="1"/>
</dbReference>
<dbReference type="PANTHER" id="PTHR13271:SF145">
    <property type="entry name" value="SET DOMAIN-CONTAINING PROTEIN"/>
    <property type="match status" value="1"/>
</dbReference>
<dbReference type="EMBL" id="LGRX02035582">
    <property type="protein sequence ID" value="KAK3233992.1"/>
    <property type="molecule type" value="Genomic_DNA"/>
</dbReference>
<dbReference type="PANTHER" id="PTHR13271">
    <property type="entry name" value="UNCHARACTERIZED PUTATIVE METHYLTRANSFERASE"/>
    <property type="match status" value="1"/>
</dbReference>
<evidence type="ECO:0000313" key="3">
    <source>
        <dbReference type="Proteomes" id="UP001190700"/>
    </source>
</evidence>
<comment type="caution">
    <text evidence="2">The sequence shown here is derived from an EMBL/GenBank/DDBJ whole genome shotgun (WGS) entry which is preliminary data.</text>
</comment>
<dbReference type="InterPro" id="IPR046341">
    <property type="entry name" value="SET_dom_sf"/>
</dbReference>
<gene>
    <name evidence="2" type="ORF">CYMTET_55742</name>
</gene>
<accession>A0AAE0ENA0</accession>
<dbReference type="InterPro" id="IPR001214">
    <property type="entry name" value="SET_dom"/>
</dbReference>
<keyword evidence="3" id="KW-1185">Reference proteome</keyword>
<dbReference type="Gene3D" id="3.90.1410.10">
    <property type="entry name" value="set domain protein methyltransferase, domain 1"/>
    <property type="match status" value="1"/>
</dbReference>
<dbReference type="CDD" id="cd10527">
    <property type="entry name" value="SET_LSMT"/>
    <property type="match status" value="1"/>
</dbReference>
<dbReference type="InterPro" id="IPR050600">
    <property type="entry name" value="SETD3_SETD6_MTase"/>
</dbReference>
<evidence type="ECO:0000313" key="2">
    <source>
        <dbReference type="EMBL" id="KAK3233992.1"/>
    </source>
</evidence>
<dbReference type="AlphaFoldDB" id="A0AAE0ENA0"/>
<name>A0AAE0ENA0_9CHLO</name>
<evidence type="ECO:0000259" key="1">
    <source>
        <dbReference type="PROSITE" id="PS50280"/>
    </source>
</evidence>
<dbReference type="SUPFAM" id="SSF82199">
    <property type="entry name" value="SET domain"/>
    <property type="match status" value="1"/>
</dbReference>
<organism evidence="2 3">
    <name type="scientific">Cymbomonas tetramitiformis</name>
    <dbReference type="NCBI Taxonomy" id="36881"/>
    <lineage>
        <taxon>Eukaryota</taxon>
        <taxon>Viridiplantae</taxon>
        <taxon>Chlorophyta</taxon>
        <taxon>Pyramimonadophyceae</taxon>
        <taxon>Pyramimonadales</taxon>
        <taxon>Pyramimonadaceae</taxon>
        <taxon>Cymbomonas</taxon>
    </lineage>
</organism>
<reference evidence="2 3" key="1">
    <citation type="journal article" date="2015" name="Genome Biol. Evol.">
        <title>Comparative Genomics of a Bacterivorous Green Alga Reveals Evolutionary Causalities and Consequences of Phago-Mixotrophic Mode of Nutrition.</title>
        <authorList>
            <person name="Burns J.A."/>
            <person name="Paasch A."/>
            <person name="Narechania A."/>
            <person name="Kim E."/>
        </authorList>
    </citation>
    <scope>NUCLEOTIDE SEQUENCE [LARGE SCALE GENOMIC DNA]</scope>
    <source>
        <strain evidence="2 3">PLY_AMNH</strain>
    </source>
</reference>
<dbReference type="Pfam" id="PF00856">
    <property type="entry name" value="SET"/>
    <property type="match status" value="1"/>
</dbReference>
<protein>
    <recommendedName>
        <fullName evidence="1">SET domain-containing protein</fullName>
    </recommendedName>
</protein>
<dbReference type="Proteomes" id="UP001190700">
    <property type="component" value="Unassembled WGS sequence"/>
</dbReference>
<proteinExistence type="predicted"/>
<sequence length="327" mass="35734">MHRSLCTQNDTPLFGGWFTSRATGSQHATARLRVRDAKPRSTTKLVRKYTTTVWACGAISSSDSTKNFERLCEWIRRSGGFVSPKIAIAETAPRSGTRGVVVTESVKKDETLIAVPIEACYMTNEQACEQLAFAAARKFCPSLASTFPPPFCLAMLLAHERAKGKSSKWYHYINTLPEDIPCAWALSNEAATRAVEDLDCATASRLLDARTVATAGVQEFSRRVKQLYGPPFGATGLDDEGALLWAAGMVVSRSYAANESVLAMAPLVDLCNHSYEARKPYFDEWNGLPVTAVAAPEHLGAGDELCVSYRAAEICDELSWLNFGYLA</sequence>
<feature type="domain" description="SET" evidence="1">
    <location>
        <begin position="84"/>
        <end position="310"/>
    </location>
</feature>